<dbReference type="PANTHER" id="PTHR42947">
    <property type="entry name" value="COB--COM HETERODISULFIDE REDUCTASE SUBUNIT B 1"/>
    <property type="match status" value="1"/>
</dbReference>
<reference evidence="3" key="1">
    <citation type="journal article" date="2014" name="Genome Biol. Evol.">
        <title>Pangenome evidence for extensive interdomain horizontal transfer affecting lineage core and shell genes in uncultured planktonic thaumarchaeota and euryarchaeota.</title>
        <authorList>
            <person name="Deschamps P."/>
            <person name="Zivanovic Y."/>
            <person name="Moreira D."/>
            <person name="Rodriguez-Valera F."/>
            <person name="Lopez-Garcia P."/>
        </authorList>
    </citation>
    <scope>NUCLEOTIDE SEQUENCE</scope>
</reference>
<evidence type="ECO:0000256" key="1">
    <source>
        <dbReference type="ARBA" id="ARBA00023002"/>
    </source>
</evidence>
<dbReference type="InterPro" id="IPR051278">
    <property type="entry name" value="HdrB/HdrD_reductase"/>
</dbReference>
<proteinExistence type="predicted"/>
<protein>
    <submittedName>
        <fullName evidence="3">Heterodisulfide reductase subunit B (HdrB)</fullName>
        <ecNumber evidence="3">1.8.98.1</ecNumber>
    </submittedName>
</protein>
<accession>A0A075HWJ6</accession>
<evidence type="ECO:0000259" key="2">
    <source>
        <dbReference type="Pfam" id="PF02754"/>
    </source>
</evidence>
<dbReference type="Gene3D" id="3.40.50.11810">
    <property type="match status" value="1"/>
</dbReference>
<dbReference type="EMBL" id="KF901173">
    <property type="protein sequence ID" value="AIF20721.1"/>
    <property type="molecule type" value="Genomic_DNA"/>
</dbReference>
<sequence>MVALKGAACCGAGVMKQANWELQIALNARTFAQAEAQGLDVLTPCASCQGNMSEDFARLTEDEALRERVNEQLEAIAGIRFEGTMKMRHLLHVLVEDIGLEEVAAKLKNPIDFPVAGYYGAPMQQDGACGEDDVYDPQYFEQLIEVLGGSAVDYDGRTQSVGFPGLLAEEGSALKMTASVLSDAKSEGAKVMASACPLSHINLDTYQVKAGRVSGMDTDLPVIHLPELVAWALGHDKGRLAYLKTRVLVMGD</sequence>
<organism evidence="3">
    <name type="scientific">uncultured marine group II/III euryarchaeote KM3_92_B07</name>
    <dbReference type="NCBI Taxonomy" id="1456543"/>
    <lineage>
        <taxon>Archaea</taxon>
        <taxon>Methanobacteriati</taxon>
        <taxon>Methanobacteriota</taxon>
        <taxon>environmental samples</taxon>
    </lineage>
</organism>
<dbReference type="GO" id="GO:0051912">
    <property type="term" value="F:CoB--CoM heterodisulfide reductase activity"/>
    <property type="evidence" value="ECO:0007669"/>
    <property type="project" value="UniProtKB-EC"/>
</dbReference>
<dbReference type="EC" id="1.8.98.1" evidence="3"/>
<feature type="domain" description="Cysteine-rich" evidence="2">
    <location>
        <begin position="4"/>
        <end position="52"/>
    </location>
</feature>
<dbReference type="AlphaFoldDB" id="A0A075HWJ6"/>
<dbReference type="PANTHER" id="PTHR42947:SF1">
    <property type="entry name" value="COB--COM HETERODISULFIDE REDUCTASE SUBUNIT B 1"/>
    <property type="match status" value="1"/>
</dbReference>
<dbReference type="Pfam" id="PF02754">
    <property type="entry name" value="CCG"/>
    <property type="match status" value="1"/>
</dbReference>
<name>A0A075HWJ6_9EURY</name>
<gene>
    <name evidence="3" type="primary">hdrB</name>
</gene>
<evidence type="ECO:0000313" key="3">
    <source>
        <dbReference type="EMBL" id="AIF20721.1"/>
    </source>
</evidence>
<keyword evidence="1 3" id="KW-0560">Oxidoreductase</keyword>
<dbReference type="InterPro" id="IPR004017">
    <property type="entry name" value="Cys_rich_dom"/>
</dbReference>
<dbReference type="Gene3D" id="1.20.1050.140">
    <property type="match status" value="1"/>
</dbReference>